<sequence length="522" mass="54743">MTGRGLIATLLAMTAPCVAGIETPSSSDPAVWRHEAIDRALASSEQIVDPYRRAEVETGVARAQALIDERNAAEKTLRAALKSAEGIVEPTFQGWVLNEIVLAQIAMGDLVGARATAGEIRSERPQGAALLAIAMTQLRSDNLEGAMKTAMRIADDDAADQVWRQIVAMQVSRGDLKASRETLRRIDDDFYGAQAAGDIAVADVRAGELVRAKSMASGIRKAHRSQISERIAIAQFDLGDKAGALVTASAIDSPIDRALVQARIATRMAAGGDVEGANRLFASATSVMSTAKDRDMRRAMSWSHLARLKFAANDVTGAKEALASALSAAADMPAGPRRDDAHDAVARSYVRIGLSGDALEVASRIDDRVTQALLIRDVVASQAGSGGANALLQHPSAKGNSLTQTAALFGVIGVQLLRKDEVRTQPQIVGANIGTAKVSVRAIPDNQIRPAAFAALAAAQATIGDTTGGHETFQEALHAAQSLGSAEQRATAYVRIVNALDERLLFLGQPAPADVAGASNDS</sequence>
<accession>A0A841HQZ2</accession>
<protein>
    <submittedName>
        <fullName evidence="2">Tetratricopeptide (TPR) repeat protein</fullName>
    </submittedName>
</protein>
<keyword evidence="1" id="KW-0732">Signal</keyword>
<dbReference type="SUPFAM" id="SSF48452">
    <property type="entry name" value="TPR-like"/>
    <property type="match status" value="1"/>
</dbReference>
<dbReference type="Gene3D" id="1.25.40.10">
    <property type="entry name" value="Tetratricopeptide repeat domain"/>
    <property type="match status" value="1"/>
</dbReference>
<proteinExistence type="predicted"/>
<gene>
    <name evidence="2" type="ORF">HNQ60_003339</name>
</gene>
<dbReference type="RefSeq" id="WP_184333868.1">
    <property type="nucleotide sequence ID" value="NZ_JACHHZ010000004.1"/>
</dbReference>
<evidence type="ECO:0000256" key="1">
    <source>
        <dbReference type="SAM" id="SignalP"/>
    </source>
</evidence>
<dbReference type="Proteomes" id="UP000588068">
    <property type="component" value="Unassembled WGS sequence"/>
</dbReference>
<feature type="chain" id="PRO_5032674142" evidence="1">
    <location>
        <begin position="20"/>
        <end position="522"/>
    </location>
</feature>
<evidence type="ECO:0000313" key="3">
    <source>
        <dbReference type="Proteomes" id="UP000588068"/>
    </source>
</evidence>
<keyword evidence="3" id="KW-1185">Reference proteome</keyword>
<reference evidence="2 3" key="1">
    <citation type="submission" date="2020-08" db="EMBL/GenBank/DDBJ databases">
        <title>Genomic Encyclopedia of Type Strains, Phase IV (KMG-IV): sequencing the most valuable type-strain genomes for metagenomic binning, comparative biology and taxonomic classification.</title>
        <authorList>
            <person name="Goeker M."/>
        </authorList>
    </citation>
    <scope>NUCLEOTIDE SEQUENCE [LARGE SCALE GENOMIC DNA]</scope>
    <source>
        <strain evidence="2 3">DSM 26723</strain>
    </source>
</reference>
<evidence type="ECO:0000313" key="2">
    <source>
        <dbReference type="EMBL" id="MBB6094452.1"/>
    </source>
</evidence>
<dbReference type="AlphaFoldDB" id="A0A841HQZ2"/>
<organism evidence="2 3">
    <name type="scientific">Povalibacter uvarum</name>
    <dbReference type="NCBI Taxonomy" id="732238"/>
    <lineage>
        <taxon>Bacteria</taxon>
        <taxon>Pseudomonadati</taxon>
        <taxon>Pseudomonadota</taxon>
        <taxon>Gammaproteobacteria</taxon>
        <taxon>Steroidobacterales</taxon>
        <taxon>Steroidobacteraceae</taxon>
        <taxon>Povalibacter</taxon>
    </lineage>
</organism>
<name>A0A841HQZ2_9GAMM</name>
<feature type="signal peptide" evidence="1">
    <location>
        <begin position="1"/>
        <end position="19"/>
    </location>
</feature>
<comment type="caution">
    <text evidence="2">The sequence shown here is derived from an EMBL/GenBank/DDBJ whole genome shotgun (WGS) entry which is preliminary data.</text>
</comment>
<dbReference type="EMBL" id="JACHHZ010000004">
    <property type="protein sequence ID" value="MBB6094452.1"/>
    <property type="molecule type" value="Genomic_DNA"/>
</dbReference>
<dbReference type="InterPro" id="IPR011990">
    <property type="entry name" value="TPR-like_helical_dom_sf"/>
</dbReference>